<proteinExistence type="predicted"/>
<accession>A0A8D8KEF6</accession>
<dbReference type="EMBL" id="HBUE01321272">
    <property type="protein sequence ID" value="CAG6588281.1"/>
    <property type="molecule type" value="Transcribed_RNA"/>
</dbReference>
<dbReference type="EMBL" id="HBUE01214759">
    <property type="protein sequence ID" value="CAG6536294.1"/>
    <property type="molecule type" value="Transcribed_RNA"/>
</dbReference>
<dbReference type="EMBL" id="HBUE01214754">
    <property type="protein sequence ID" value="CAG6536289.1"/>
    <property type="molecule type" value="Transcribed_RNA"/>
</dbReference>
<evidence type="ECO:0000313" key="1">
    <source>
        <dbReference type="EMBL" id="CAG6588281.1"/>
    </source>
</evidence>
<dbReference type="EMBL" id="HBUE01321277">
    <property type="protein sequence ID" value="CAG6588286.1"/>
    <property type="molecule type" value="Transcribed_RNA"/>
</dbReference>
<reference evidence="1" key="1">
    <citation type="submission" date="2021-05" db="EMBL/GenBank/DDBJ databases">
        <authorList>
            <person name="Alioto T."/>
            <person name="Alioto T."/>
            <person name="Gomez Garrido J."/>
        </authorList>
    </citation>
    <scope>NUCLEOTIDE SEQUENCE</scope>
</reference>
<dbReference type="AlphaFoldDB" id="A0A8D8KEF6"/>
<name>A0A8D8KEF6_CULPI</name>
<organism evidence="1">
    <name type="scientific">Culex pipiens</name>
    <name type="common">House mosquito</name>
    <dbReference type="NCBI Taxonomy" id="7175"/>
    <lineage>
        <taxon>Eukaryota</taxon>
        <taxon>Metazoa</taxon>
        <taxon>Ecdysozoa</taxon>
        <taxon>Arthropoda</taxon>
        <taxon>Hexapoda</taxon>
        <taxon>Insecta</taxon>
        <taxon>Pterygota</taxon>
        <taxon>Neoptera</taxon>
        <taxon>Endopterygota</taxon>
        <taxon>Diptera</taxon>
        <taxon>Nematocera</taxon>
        <taxon>Culicoidea</taxon>
        <taxon>Culicidae</taxon>
        <taxon>Culicinae</taxon>
        <taxon>Culicini</taxon>
        <taxon>Culex</taxon>
        <taxon>Culex</taxon>
    </lineage>
</organism>
<sequence length="118" mass="12782">MPAAAAVLAVTESSYFYSYGKQTTAMMTMTVDDEGNPTHSCSAATLGGVPSRSGTRGPNDKRGCFLFRSTGTLNTGRLLLSTQTWTTFIQKFQIYCSPSPNRTLCKHTGSGIFLRLKL</sequence>
<protein>
    <submittedName>
        <fullName evidence="1">(northern house mosquito) hypothetical protein</fullName>
    </submittedName>
</protein>